<proteinExistence type="predicted"/>
<name>A0A6A4SAI5_SCOMX</name>
<evidence type="ECO:0000313" key="1">
    <source>
        <dbReference type="EMBL" id="KAF0029385.1"/>
    </source>
</evidence>
<dbReference type="Proteomes" id="UP000438429">
    <property type="component" value="Unassembled WGS sequence"/>
</dbReference>
<accession>A0A6A4SAI5</accession>
<evidence type="ECO:0000313" key="2">
    <source>
        <dbReference type="Proteomes" id="UP000438429"/>
    </source>
</evidence>
<comment type="caution">
    <text evidence="1">The sequence shown here is derived from an EMBL/GenBank/DDBJ whole genome shotgun (WGS) entry which is preliminary data.</text>
</comment>
<dbReference type="AlphaFoldDB" id="A0A6A4SAI5"/>
<protein>
    <submittedName>
        <fullName evidence="1">Uncharacterized protein</fullName>
    </submittedName>
</protein>
<dbReference type="EMBL" id="VEVO01000016">
    <property type="protein sequence ID" value="KAF0029385.1"/>
    <property type="molecule type" value="Genomic_DNA"/>
</dbReference>
<reference evidence="1 2" key="1">
    <citation type="submission" date="2019-06" db="EMBL/GenBank/DDBJ databases">
        <title>Draft genomes of female and male turbot (Scophthalmus maximus).</title>
        <authorList>
            <person name="Xu H."/>
            <person name="Xu X.-W."/>
            <person name="Shao C."/>
            <person name="Chen S."/>
        </authorList>
    </citation>
    <scope>NUCLEOTIDE SEQUENCE [LARGE SCALE GENOMIC DNA]</scope>
    <source>
        <strain evidence="1">Ysfricsl-2016a</strain>
        <tissue evidence="1">Blood</tissue>
    </source>
</reference>
<sequence>MPKPLRKPGASRKLMHDTRCVQNVWSELTGSCYRHHKFAALKKMQVAICMSIRASVVICSAPVADSIRGEPQEQGCNVQKVLSWAYANNLLICASALRGFCQLRRRCIELARRA</sequence>
<gene>
    <name evidence="1" type="ORF">F2P81_018490</name>
</gene>
<organism evidence="1 2">
    <name type="scientific">Scophthalmus maximus</name>
    <name type="common">Turbot</name>
    <name type="synonym">Psetta maxima</name>
    <dbReference type="NCBI Taxonomy" id="52904"/>
    <lineage>
        <taxon>Eukaryota</taxon>
        <taxon>Metazoa</taxon>
        <taxon>Chordata</taxon>
        <taxon>Craniata</taxon>
        <taxon>Vertebrata</taxon>
        <taxon>Euteleostomi</taxon>
        <taxon>Actinopterygii</taxon>
        <taxon>Neopterygii</taxon>
        <taxon>Teleostei</taxon>
        <taxon>Neoteleostei</taxon>
        <taxon>Acanthomorphata</taxon>
        <taxon>Carangaria</taxon>
        <taxon>Pleuronectiformes</taxon>
        <taxon>Pleuronectoidei</taxon>
        <taxon>Scophthalmidae</taxon>
        <taxon>Scophthalmus</taxon>
    </lineage>
</organism>